<keyword evidence="3" id="KW-0808">Transferase</keyword>
<feature type="compositionally biased region" description="Low complexity" evidence="7">
    <location>
        <begin position="9"/>
        <end position="19"/>
    </location>
</feature>
<dbReference type="EMBL" id="KN834774">
    <property type="protein sequence ID" value="KIK60732.1"/>
    <property type="molecule type" value="Genomic_DNA"/>
</dbReference>
<dbReference type="Pfam" id="PF00696">
    <property type="entry name" value="AA_kinase"/>
    <property type="match status" value="1"/>
</dbReference>
<evidence type="ECO:0000256" key="4">
    <source>
        <dbReference type="ARBA" id="ARBA00022741"/>
    </source>
</evidence>
<comment type="similarity">
    <text evidence="1">Belongs to the aspartokinase family.</text>
</comment>
<dbReference type="PANTHER" id="PTHR21499:SF59">
    <property type="entry name" value="ASPARTOKINASE"/>
    <property type="match status" value="1"/>
</dbReference>
<name>A0A0D0CPD6_9AGAR</name>
<dbReference type="InterPro" id="IPR045865">
    <property type="entry name" value="ACT-like_dom_sf"/>
</dbReference>
<dbReference type="GO" id="GO:0009089">
    <property type="term" value="P:lysine biosynthetic process via diaminopimelate"/>
    <property type="evidence" value="ECO:0007669"/>
    <property type="project" value="TreeGrafter"/>
</dbReference>
<evidence type="ECO:0000256" key="7">
    <source>
        <dbReference type="SAM" id="MobiDB-lite"/>
    </source>
</evidence>
<sequence>MSDTPPSPSSASSSSSGRSPSPPRTPPNLHQNSIDPDSKWLVQKFGGTSVGKFPVQIAKQVVSQYIDSNKVAVVCSARSGTTKALGTTNLLLRAASEALVRRPRASQLNSPDGTMSPYSSGMFGQMKDMLQSPPQTPRRSRSSSAEEASILSLSPLTVPQRGQELPAFNTTVDLIRQEHFKAAADFIEDPDIRKELEAEVDKDCDWLRSFLFASQVIREVSPRSKDSIIGLGERLACKFMTAVLRDQGIDAEYVSLEDVVPEMEEDGLENDTLDQSFYDRVAQAVGERVKQCGRRVPVVTGFFGPIPGSLLNQVGRGYTDLLAALLSVGLEATELQIWKEVDGIFTADPRKVPTARLLPIISPDEAAELTYYGSEVVHPFTMEQAIRRKIPIRIKNVENPTGSGTVIFPDPDNDEDVSQVNLELDAKHSGVPEPISRSELHQLAHQNQNQNQNQNHQGAHYPNKKFPTAVTIKDNIIVINVNSNRKSVSHGFLAGIFGTLDRFGVVVDLISTSEVHVSMAIEDTLPQKLLDRLVGELRKSGEVSFHRNMTILSLVGREMRHLVGIAGRMFTTLGNGNVNIEIISQGASEINISCVIEARDSVKALNLIHQSCLQLPAPGRSELFCILYSRSGPGER</sequence>
<dbReference type="SUPFAM" id="SSF55021">
    <property type="entry name" value="ACT-like"/>
    <property type="match status" value="2"/>
</dbReference>
<dbReference type="AlphaFoldDB" id="A0A0D0CPD6"/>
<evidence type="ECO:0000256" key="3">
    <source>
        <dbReference type="ARBA" id="ARBA00022679"/>
    </source>
</evidence>
<evidence type="ECO:0000313" key="10">
    <source>
        <dbReference type="EMBL" id="KIK60732.1"/>
    </source>
</evidence>
<dbReference type="Gene3D" id="3.30.2130.10">
    <property type="entry name" value="VC0802-like"/>
    <property type="match status" value="1"/>
</dbReference>
<protein>
    <recommendedName>
        <fullName evidence="2">aspartate kinase</fullName>
        <ecNumber evidence="2">2.7.2.4</ecNumber>
    </recommendedName>
</protein>
<dbReference type="InterPro" id="IPR018042">
    <property type="entry name" value="Aspartate_kinase_CS"/>
</dbReference>
<feature type="region of interest" description="Disordered" evidence="7">
    <location>
        <begin position="124"/>
        <end position="146"/>
    </location>
</feature>
<keyword evidence="11" id="KW-1185">Reference proteome</keyword>
<keyword evidence="6" id="KW-0067">ATP-binding</keyword>
<dbReference type="OrthoDB" id="4323675at2759"/>
<dbReference type="NCBIfam" id="TIGR00657">
    <property type="entry name" value="asp_kinases"/>
    <property type="match status" value="1"/>
</dbReference>
<dbReference type="FunFam" id="3.30.2130.10:FF:000001">
    <property type="entry name" value="Bifunctional aspartokinase/homoserine dehydrogenase"/>
    <property type="match status" value="1"/>
</dbReference>
<dbReference type="GO" id="GO:0005524">
    <property type="term" value="F:ATP binding"/>
    <property type="evidence" value="ECO:0007669"/>
    <property type="project" value="UniProtKB-KW"/>
</dbReference>
<organism evidence="10 11">
    <name type="scientific">Collybiopsis luxurians FD-317 M1</name>
    <dbReference type="NCBI Taxonomy" id="944289"/>
    <lineage>
        <taxon>Eukaryota</taxon>
        <taxon>Fungi</taxon>
        <taxon>Dikarya</taxon>
        <taxon>Basidiomycota</taxon>
        <taxon>Agaricomycotina</taxon>
        <taxon>Agaricomycetes</taxon>
        <taxon>Agaricomycetidae</taxon>
        <taxon>Agaricales</taxon>
        <taxon>Marasmiineae</taxon>
        <taxon>Omphalotaceae</taxon>
        <taxon>Collybiopsis</taxon>
        <taxon>Collybiopsis luxurians</taxon>
    </lineage>
</organism>
<reference evidence="10 11" key="1">
    <citation type="submission" date="2014-04" db="EMBL/GenBank/DDBJ databases">
        <title>Evolutionary Origins and Diversification of the Mycorrhizal Mutualists.</title>
        <authorList>
            <consortium name="DOE Joint Genome Institute"/>
            <consortium name="Mycorrhizal Genomics Consortium"/>
            <person name="Kohler A."/>
            <person name="Kuo A."/>
            <person name="Nagy L.G."/>
            <person name="Floudas D."/>
            <person name="Copeland A."/>
            <person name="Barry K.W."/>
            <person name="Cichocki N."/>
            <person name="Veneault-Fourrey C."/>
            <person name="LaButti K."/>
            <person name="Lindquist E.A."/>
            <person name="Lipzen A."/>
            <person name="Lundell T."/>
            <person name="Morin E."/>
            <person name="Murat C."/>
            <person name="Riley R."/>
            <person name="Ohm R."/>
            <person name="Sun H."/>
            <person name="Tunlid A."/>
            <person name="Henrissat B."/>
            <person name="Grigoriev I.V."/>
            <person name="Hibbett D.S."/>
            <person name="Martin F."/>
        </authorList>
    </citation>
    <scope>NUCLEOTIDE SEQUENCE [LARGE SCALE GENOMIC DNA]</scope>
    <source>
        <strain evidence="10 11">FD-317 M1</strain>
    </source>
</reference>
<dbReference type="GO" id="GO:0071266">
    <property type="term" value="P:'de novo' L-methionine biosynthetic process"/>
    <property type="evidence" value="ECO:0007669"/>
    <property type="project" value="UniProtKB-ARBA"/>
</dbReference>
<dbReference type="GO" id="GO:0009090">
    <property type="term" value="P:homoserine biosynthetic process"/>
    <property type="evidence" value="ECO:0007669"/>
    <property type="project" value="TreeGrafter"/>
</dbReference>
<dbReference type="SUPFAM" id="SSF53633">
    <property type="entry name" value="Carbamate kinase-like"/>
    <property type="match status" value="2"/>
</dbReference>
<dbReference type="Proteomes" id="UP000053593">
    <property type="component" value="Unassembled WGS sequence"/>
</dbReference>
<dbReference type="GO" id="GO:0004072">
    <property type="term" value="F:aspartate kinase activity"/>
    <property type="evidence" value="ECO:0007669"/>
    <property type="project" value="UniProtKB-EC"/>
</dbReference>
<evidence type="ECO:0000256" key="6">
    <source>
        <dbReference type="ARBA" id="ARBA00022840"/>
    </source>
</evidence>
<evidence type="ECO:0000256" key="2">
    <source>
        <dbReference type="ARBA" id="ARBA00013059"/>
    </source>
</evidence>
<dbReference type="InterPro" id="IPR001048">
    <property type="entry name" value="Asp/Glu/Uridylate_kinase"/>
</dbReference>
<dbReference type="GO" id="GO:0005829">
    <property type="term" value="C:cytosol"/>
    <property type="evidence" value="ECO:0007669"/>
    <property type="project" value="TreeGrafter"/>
</dbReference>
<evidence type="ECO:0000259" key="9">
    <source>
        <dbReference type="Pfam" id="PF22468"/>
    </source>
</evidence>
<feature type="domain" description="Aspartate/glutamate/uridylate kinase" evidence="8">
    <location>
        <begin position="39"/>
        <end position="396"/>
    </location>
</feature>
<dbReference type="Gene3D" id="3.40.1160.10">
    <property type="entry name" value="Acetylglutamate kinase-like"/>
    <property type="match status" value="1"/>
</dbReference>
<evidence type="ECO:0000256" key="1">
    <source>
        <dbReference type="ARBA" id="ARBA00010122"/>
    </source>
</evidence>
<gene>
    <name evidence="10" type="ORF">GYMLUDRAFT_85311</name>
</gene>
<keyword evidence="4" id="KW-0547">Nucleotide-binding</keyword>
<dbReference type="HOGENOM" id="CLU_009116_6_4_1"/>
<evidence type="ECO:0000313" key="11">
    <source>
        <dbReference type="Proteomes" id="UP000053593"/>
    </source>
</evidence>
<dbReference type="InterPro" id="IPR054352">
    <property type="entry name" value="ACT_Aspartokinase"/>
</dbReference>
<dbReference type="GO" id="GO:0009088">
    <property type="term" value="P:threonine biosynthetic process"/>
    <property type="evidence" value="ECO:0007669"/>
    <property type="project" value="UniProtKB-ARBA"/>
</dbReference>
<dbReference type="FunFam" id="3.40.1160.10:FF:000023">
    <property type="entry name" value="Probable aspartokinase"/>
    <property type="match status" value="1"/>
</dbReference>
<dbReference type="InterPro" id="IPR036393">
    <property type="entry name" value="AceGlu_kinase-like_sf"/>
</dbReference>
<dbReference type="PROSITE" id="PS00324">
    <property type="entry name" value="ASPARTOKINASE"/>
    <property type="match status" value="1"/>
</dbReference>
<accession>A0A0D0CPD6</accession>
<dbReference type="Pfam" id="PF22468">
    <property type="entry name" value="ACT_9"/>
    <property type="match status" value="1"/>
</dbReference>
<evidence type="ECO:0000256" key="5">
    <source>
        <dbReference type="ARBA" id="ARBA00022777"/>
    </source>
</evidence>
<dbReference type="InterPro" id="IPR001341">
    <property type="entry name" value="Asp_kinase"/>
</dbReference>
<dbReference type="EC" id="2.7.2.4" evidence="2"/>
<feature type="region of interest" description="Disordered" evidence="7">
    <location>
        <begin position="1"/>
        <end position="35"/>
    </location>
</feature>
<feature type="domain" description="Aspartokinase ACT" evidence="9">
    <location>
        <begin position="552"/>
        <end position="610"/>
    </location>
</feature>
<proteinExistence type="inferred from homology"/>
<evidence type="ECO:0000259" key="8">
    <source>
        <dbReference type="Pfam" id="PF00696"/>
    </source>
</evidence>
<keyword evidence="5" id="KW-0418">Kinase</keyword>
<dbReference type="PANTHER" id="PTHR21499">
    <property type="entry name" value="ASPARTATE KINASE"/>
    <property type="match status" value="1"/>
</dbReference>